<evidence type="ECO:0000313" key="3">
    <source>
        <dbReference type="Proteomes" id="UP000654370"/>
    </source>
</evidence>
<reference evidence="2" key="1">
    <citation type="submission" date="2020-12" db="EMBL/GenBank/DDBJ databases">
        <title>Metabolic potential, ecology and presence of endohyphal bacteria is reflected in genomic diversity of Mucoromycotina.</title>
        <authorList>
            <person name="Muszewska A."/>
            <person name="Okrasinska A."/>
            <person name="Steczkiewicz K."/>
            <person name="Drgas O."/>
            <person name="Orlowska M."/>
            <person name="Perlinska-Lenart U."/>
            <person name="Aleksandrzak-Piekarczyk T."/>
            <person name="Szatraj K."/>
            <person name="Zielenkiewicz U."/>
            <person name="Pilsyk S."/>
            <person name="Malc E."/>
            <person name="Mieczkowski P."/>
            <person name="Kruszewska J.S."/>
            <person name="Biernat P."/>
            <person name="Pawlowska J."/>
        </authorList>
    </citation>
    <scope>NUCLEOTIDE SEQUENCE</scope>
    <source>
        <strain evidence="2">WA0000067209</strain>
    </source>
</reference>
<protein>
    <submittedName>
        <fullName evidence="2">Uncharacterized protein</fullName>
    </submittedName>
</protein>
<feature type="region of interest" description="Disordered" evidence="1">
    <location>
        <begin position="104"/>
        <end position="129"/>
    </location>
</feature>
<evidence type="ECO:0000313" key="2">
    <source>
        <dbReference type="EMBL" id="KAG2172448.1"/>
    </source>
</evidence>
<dbReference type="OrthoDB" id="2401093at2759"/>
<accession>A0A8H7UA57</accession>
<feature type="compositionally biased region" description="Low complexity" evidence="1">
    <location>
        <begin position="12"/>
        <end position="27"/>
    </location>
</feature>
<feature type="region of interest" description="Disordered" evidence="1">
    <location>
        <begin position="1"/>
        <end position="29"/>
    </location>
</feature>
<gene>
    <name evidence="2" type="ORF">INT43_004990</name>
</gene>
<keyword evidence="3" id="KW-1185">Reference proteome</keyword>
<dbReference type="Proteomes" id="UP000654370">
    <property type="component" value="Unassembled WGS sequence"/>
</dbReference>
<name>A0A8H7UA57_MORIS</name>
<evidence type="ECO:0000256" key="1">
    <source>
        <dbReference type="SAM" id="MobiDB-lite"/>
    </source>
</evidence>
<dbReference type="AlphaFoldDB" id="A0A8H7UA57"/>
<proteinExistence type="predicted"/>
<dbReference type="EMBL" id="JAEPQZ010000017">
    <property type="protein sequence ID" value="KAG2172448.1"/>
    <property type="molecule type" value="Genomic_DNA"/>
</dbReference>
<comment type="caution">
    <text evidence="2">The sequence shown here is derived from an EMBL/GenBank/DDBJ whole genome shotgun (WGS) entry which is preliminary data.</text>
</comment>
<feature type="compositionally biased region" description="Pro residues" evidence="1">
    <location>
        <begin position="1"/>
        <end position="11"/>
    </location>
</feature>
<sequence>MEENLIPPPLSPSATSSGSSPTETCSSDFDMMDQGSWITNDVPLFDRSIDSFAAMEEEARHPSTPRANIVVIDYYQDFQLFENEDDDMCLGEEDFAVNRRALSIGYPEGGSDPQHSRSQRIRAEHKAQT</sequence>
<organism evidence="2 3">
    <name type="scientific">Mortierella isabellina</name>
    <name type="common">Filamentous fungus</name>
    <name type="synonym">Umbelopsis isabellina</name>
    <dbReference type="NCBI Taxonomy" id="91625"/>
    <lineage>
        <taxon>Eukaryota</taxon>
        <taxon>Fungi</taxon>
        <taxon>Fungi incertae sedis</taxon>
        <taxon>Mucoromycota</taxon>
        <taxon>Mucoromycotina</taxon>
        <taxon>Umbelopsidomycetes</taxon>
        <taxon>Umbelopsidales</taxon>
        <taxon>Umbelopsidaceae</taxon>
        <taxon>Umbelopsis</taxon>
    </lineage>
</organism>